<accession>A0ABS1VUS3</accession>
<keyword evidence="1" id="KW-0812">Transmembrane</keyword>
<comment type="caution">
    <text evidence="2">The sequence shown here is derived from an EMBL/GenBank/DDBJ whole genome shotgun (WGS) entry which is preliminary data.</text>
</comment>
<feature type="transmembrane region" description="Helical" evidence="1">
    <location>
        <begin position="69"/>
        <end position="89"/>
    </location>
</feature>
<feature type="transmembrane region" description="Helical" evidence="1">
    <location>
        <begin position="101"/>
        <end position="124"/>
    </location>
</feature>
<dbReference type="EMBL" id="JAENHO010000008">
    <property type="protein sequence ID" value="MBL7258233.1"/>
    <property type="molecule type" value="Genomic_DNA"/>
</dbReference>
<protein>
    <recommendedName>
        <fullName evidence="4">DUF624 domain-containing protein</fullName>
    </recommendedName>
</protein>
<sequence length="223" mass="23047">MPHDWRDSLRLVADLALLGIVMTLACLPVVTAGAAVGTGSAALDKLLTIGRWPTAAELWRSFRTRLVPWMWAGPLVLAAAWLLAIDVAALRRGAVPGGRPLVVVLLVVAALAAGFVALVAGLSAHPDPLRRARALVAARPAVLLAATGVVLLAALLAAFVHPALVPVLAGCTLFAVHAVLRRLAPRGGVEGAEQGERLGAGAAGLGLVDDQHLTRGRAYVERL</sequence>
<keyword evidence="1" id="KW-0472">Membrane</keyword>
<evidence type="ECO:0000313" key="2">
    <source>
        <dbReference type="EMBL" id="MBL7258233.1"/>
    </source>
</evidence>
<reference evidence="2 3" key="1">
    <citation type="submission" date="2021-01" db="EMBL/GenBank/DDBJ databases">
        <title>Actinoplanes sp. nov. LDG1-01 isolated from lichen.</title>
        <authorList>
            <person name="Saeng-In P."/>
            <person name="Phongsopitanun W."/>
            <person name="Kanchanasin P."/>
            <person name="Yuki M."/>
            <person name="Kudo T."/>
            <person name="Ohkuma M."/>
            <person name="Tanasupawat S."/>
        </authorList>
    </citation>
    <scope>NUCLEOTIDE SEQUENCE [LARGE SCALE GENOMIC DNA]</scope>
    <source>
        <strain evidence="2 3">LDG1-01</strain>
    </source>
</reference>
<evidence type="ECO:0000313" key="3">
    <source>
        <dbReference type="Proteomes" id="UP000598996"/>
    </source>
</evidence>
<keyword evidence="1" id="KW-1133">Transmembrane helix</keyword>
<feature type="transmembrane region" description="Helical" evidence="1">
    <location>
        <begin position="15"/>
        <end position="43"/>
    </location>
</feature>
<evidence type="ECO:0000256" key="1">
    <source>
        <dbReference type="SAM" id="Phobius"/>
    </source>
</evidence>
<evidence type="ECO:0008006" key="4">
    <source>
        <dbReference type="Google" id="ProtNLM"/>
    </source>
</evidence>
<name>A0ABS1VUS3_9ACTN</name>
<gene>
    <name evidence="2" type="ORF">JKJ07_28390</name>
</gene>
<keyword evidence="3" id="KW-1185">Reference proteome</keyword>
<organism evidence="2 3">
    <name type="scientific">Paractinoplanes lichenicola</name>
    <dbReference type="NCBI Taxonomy" id="2802976"/>
    <lineage>
        <taxon>Bacteria</taxon>
        <taxon>Bacillati</taxon>
        <taxon>Actinomycetota</taxon>
        <taxon>Actinomycetes</taxon>
        <taxon>Micromonosporales</taxon>
        <taxon>Micromonosporaceae</taxon>
        <taxon>Paractinoplanes</taxon>
    </lineage>
</organism>
<dbReference type="PROSITE" id="PS51257">
    <property type="entry name" value="PROKAR_LIPOPROTEIN"/>
    <property type="match status" value="1"/>
</dbReference>
<feature type="transmembrane region" description="Helical" evidence="1">
    <location>
        <begin position="136"/>
        <end position="157"/>
    </location>
</feature>
<dbReference type="Proteomes" id="UP000598996">
    <property type="component" value="Unassembled WGS sequence"/>
</dbReference>
<proteinExistence type="predicted"/>
<feature type="transmembrane region" description="Helical" evidence="1">
    <location>
        <begin position="163"/>
        <end position="180"/>
    </location>
</feature>